<evidence type="ECO:0000256" key="6">
    <source>
        <dbReference type="SAM" id="MobiDB-lite"/>
    </source>
</evidence>
<keyword evidence="2" id="KW-0378">Hydrolase</keyword>
<feature type="domain" description="Helicase ATP-binding" evidence="7">
    <location>
        <begin position="35"/>
        <end position="211"/>
    </location>
</feature>
<evidence type="ECO:0000256" key="3">
    <source>
        <dbReference type="ARBA" id="ARBA00022806"/>
    </source>
</evidence>
<dbReference type="PROSITE" id="PS51192">
    <property type="entry name" value="HELICASE_ATP_BIND_1"/>
    <property type="match status" value="1"/>
</dbReference>
<evidence type="ECO:0000256" key="5">
    <source>
        <dbReference type="PROSITE-ProRule" id="PRU00552"/>
    </source>
</evidence>
<keyword evidence="11" id="KW-1185">Reference proteome</keyword>
<dbReference type="GO" id="GO:0005524">
    <property type="term" value="F:ATP binding"/>
    <property type="evidence" value="ECO:0007669"/>
    <property type="project" value="UniProtKB-KW"/>
</dbReference>
<accession>A0AA36MIJ3</accession>
<feature type="region of interest" description="Disordered" evidence="6">
    <location>
        <begin position="393"/>
        <end position="417"/>
    </location>
</feature>
<sequence length="1072" mass="120844">MPWEDFGACAFQPKLLAALRGLGFVKPTAVQAQAWPVVVSGRDVVGVSATGSGKTLAFLVPAFHDLMRVRQGEASLRVLVLAPTRELSNQIHEEGQKLTAAIGAPALRSAALYGGVDIRAQRDTLRRGVHWCAGTPGRLLDLLTRRWLSLNDLAVLVLDEADRMLDQGFEQDLRQIMTHRPPEVQTLLFTATWAPSQKVQQLAAEFLADPVLIQTGTVGRAANRDITHRFYVCSSGREKMDRLIKQINEVNEVGERMIVFLNTKLACLDIHSQLMQRRYSCGVLQGDLDQASREAALFGFRRCKPGILIATDVAARGLDVEDVKVVFNYDMPSTCDSFVHRVGRTGRAGKTGIAVTLLHSGERQDRRVAQEVADHLEVAGQSVAELRAFGECSNRRDPETSSSFSGHTGYTHNTGLTHPQVELRGHQLARILASDKLMVEETLRRGFRFMNIERSKALDDRFRRPKWRLCRLVPMSELRAAARRHARGEGELKLLTEDAGVVHAVVADLYDPAQYVATEMFELPNTSDNMWQIFDQATEMLMECDDVEFAEQVTSNEAFQQALKAQWESGDKNDEFYYQTFSKLPFVHFKNKPFLHHLCEDGQLVETLRMLLSRFSHQTAAEPWLRLVDVESREKQYGNTAFHICAYAGHFELLEELVQHARRYQVPIEHLKTTKGETILDVALSQKNYACYNLVAPFFEDCQLLPDGQDTAKTKQVLVVDAAEVEGQAPRASVSLPEQLSLGDLAGHLRRCLDQLSDEPDLIYLKKVHIRLEGSSQDEAEHFLRLAAGARSLTMYRCSTDSLDVCTYLLQACVQLYKDADPAWGRLFILPAVQGDLTEESKGRFTSTSRELLRCLQAKSREGGLQLHSFGRDGSAGFAFPRRYLTRPCLADVIQAVTHVNIFIRVRERIAAKLEVAEVERVRKRSRAGRSLSKEDLCQQYFFAVKWGQLDRFQYCREEVRREQAEDCPGEGLRAGVDSDSFLEVVSESLDMWMYPMTATMPAALKEAEIFSDFLTALDEGLWCLLQHHRLLPRLPGLVQTAMLKLDPRYSQTLTKTTTWMEDHDKSRILAS</sequence>
<name>A0AA36MIJ3_9DINO</name>
<dbReference type="SUPFAM" id="SSF48403">
    <property type="entry name" value="Ankyrin repeat"/>
    <property type="match status" value="1"/>
</dbReference>
<dbReference type="PROSITE" id="PS51195">
    <property type="entry name" value="Q_MOTIF"/>
    <property type="match status" value="1"/>
</dbReference>
<dbReference type="PANTHER" id="PTHR47959">
    <property type="entry name" value="ATP-DEPENDENT RNA HELICASE RHLE-RELATED"/>
    <property type="match status" value="1"/>
</dbReference>
<dbReference type="InterPro" id="IPR001650">
    <property type="entry name" value="Helicase_C-like"/>
</dbReference>
<dbReference type="InterPro" id="IPR000629">
    <property type="entry name" value="RNA-helicase_DEAD-box_CS"/>
</dbReference>
<evidence type="ECO:0000259" key="8">
    <source>
        <dbReference type="PROSITE" id="PS51194"/>
    </source>
</evidence>
<dbReference type="Gene3D" id="3.40.50.300">
    <property type="entry name" value="P-loop containing nucleotide triphosphate hydrolases"/>
    <property type="match status" value="2"/>
</dbReference>
<proteinExistence type="predicted"/>
<dbReference type="SUPFAM" id="SSF52540">
    <property type="entry name" value="P-loop containing nucleoside triphosphate hydrolases"/>
    <property type="match status" value="1"/>
</dbReference>
<dbReference type="PROSITE" id="PS51194">
    <property type="entry name" value="HELICASE_CTER"/>
    <property type="match status" value="1"/>
</dbReference>
<dbReference type="GO" id="GO:0003724">
    <property type="term" value="F:RNA helicase activity"/>
    <property type="evidence" value="ECO:0007669"/>
    <property type="project" value="InterPro"/>
</dbReference>
<feature type="domain" description="Helicase C-terminal" evidence="8">
    <location>
        <begin position="239"/>
        <end position="391"/>
    </location>
</feature>
<dbReference type="CDD" id="cd18787">
    <property type="entry name" value="SF2_C_DEAD"/>
    <property type="match status" value="1"/>
</dbReference>
<dbReference type="InterPro" id="IPR014001">
    <property type="entry name" value="Helicase_ATP-bd"/>
</dbReference>
<dbReference type="Gene3D" id="1.25.40.20">
    <property type="entry name" value="Ankyrin repeat-containing domain"/>
    <property type="match status" value="1"/>
</dbReference>
<evidence type="ECO:0000256" key="2">
    <source>
        <dbReference type="ARBA" id="ARBA00022801"/>
    </source>
</evidence>
<dbReference type="GO" id="GO:0005829">
    <property type="term" value="C:cytosol"/>
    <property type="evidence" value="ECO:0007669"/>
    <property type="project" value="TreeGrafter"/>
</dbReference>
<dbReference type="GO" id="GO:0016787">
    <property type="term" value="F:hydrolase activity"/>
    <property type="evidence" value="ECO:0007669"/>
    <property type="project" value="UniProtKB-KW"/>
</dbReference>
<organism evidence="10 11">
    <name type="scientific">Effrenium voratum</name>
    <dbReference type="NCBI Taxonomy" id="2562239"/>
    <lineage>
        <taxon>Eukaryota</taxon>
        <taxon>Sar</taxon>
        <taxon>Alveolata</taxon>
        <taxon>Dinophyceae</taxon>
        <taxon>Suessiales</taxon>
        <taxon>Symbiodiniaceae</taxon>
        <taxon>Effrenium</taxon>
    </lineage>
</organism>
<dbReference type="CDD" id="cd00268">
    <property type="entry name" value="DEADc"/>
    <property type="match status" value="1"/>
</dbReference>
<evidence type="ECO:0008006" key="12">
    <source>
        <dbReference type="Google" id="ProtNLM"/>
    </source>
</evidence>
<dbReference type="SMART" id="SM00490">
    <property type="entry name" value="HELICc"/>
    <property type="match status" value="1"/>
</dbReference>
<dbReference type="InterPro" id="IPR036770">
    <property type="entry name" value="Ankyrin_rpt-contain_sf"/>
</dbReference>
<dbReference type="EMBL" id="CAUJNA010000169">
    <property type="protein sequence ID" value="CAJ1372991.1"/>
    <property type="molecule type" value="Genomic_DNA"/>
</dbReference>
<dbReference type="GO" id="GO:0003676">
    <property type="term" value="F:nucleic acid binding"/>
    <property type="evidence" value="ECO:0007669"/>
    <property type="project" value="InterPro"/>
</dbReference>
<dbReference type="AlphaFoldDB" id="A0AA36MIJ3"/>
<dbReference type="InterPro" id="IPR027417">
    <property type="entry name" value="P-loop_NTPase"/>
</dbReference>
<evidence type="ECO:0000259" key="9">
    <source>
        <dbReference type="PROSITE" id="PS51195"/>
    </source>
</evidence>
<dbReference type="SMART" id="SM00487">
    <property type="entry name" value="DEXDc"/>
    <property type="match status" value="1"/>
</dbReference>
<dbReference type="InterPro" id="IPR014014">
    <property type="entry name" value="RNA_helicase_DEAD_Q_motif"/>
</dbReference>
<feature type="short sequence motif" description="Q motif" evidence="5">
    <location>
        <begin position="4"/>
        <end position="32"/>
    </location>
</feature>
<evidence type="ECO:0000313" key="11">
    <source>
        <dbReference type="Proteomes" id="UP001178507"/>
    </source>
</evidence>
<dbReference type="Pfam" id="PF00271">
    <property type="entry name" value="Helicase_C"/>
    <property type="match status" value="1"/>
</dbReference>
<dbReference type="PROSITE" id="PS00039">
    <property type="entry name" value="DEAD_ATP_HELICASE"/>
    <property type="match status" value="1"/>
</dbReference>
<feature type="domain" description="DEAD-box RNA helicase Q" evidence="9">
    <location>
        <begin position="4"/>
        <end position="32"/>
    </location>
</feature>
<evidence type="ECO:0000256" key="1">
    <source>
        <dbReference type="ARBA" id="ARBA00022741"/>
    </source>
</evidence>
<evidence type="ECO:0000256" key="4">
    <source>
        <dbReference type="ARBA" id="ARBA00022840"/>
    </source>
</evidence>
<evidence type="ECO:0000259" key="7">
    <source>
        <dbReference type="PROSITE" id="PS51192"/>
    </source>
</evidence>
<keyword evidence="3" id="KW-0347">Helicase</keyword>
<dbReference type="Proteomes" id="UP001178507">
    <property type="component" value="Unassembled WGS sequence"/>
</dbReference>
<gene>
    <name evidence="10" type="ORF">EVOR1521_LOCUS2950</name>
</gene>
<protein>
    <recommendedName>
        <fullName evidence="12">RNA helicase</fullName>
    </recommendedName>
</protein>
<keyword evidence="4" id="KW-0067">ATP-binding</keyword>
<feature type="compositionally biased region" description="Polar residues" evidence="6">
    <location>
        <begin position="400"/>
        <end position="417"/>
    </location>
</feature>
<dbReference type="Pfam" id="PF00270">
    <property type="entry name" value="DEAD"/>
    <property type="match status" value="1"/>
</dbReference>
<keyword evidence="1" id="KW-0547">Nucleotide-binding</keyword>
<dbReference type="InterPro" id="IPR050079">
    <property type="entry name" value="DEAD_box_RNA_helicase"/>
</dbReference>
<reference evidence="10" key="1">
    <citation type="submission" date="2023-08" db="EMBL/GenBank/DDBJ databases">
        <authorList>
            <person name="Chen Y."/>
            <person name="Shah S."/>
            <person name="Dougan E. K."/>
            <person name="Thang M."/>
            <person name="Chan C."/>
        </authorList>
    </citation>
    <scope>NUCLEOTIDE SEQUENCE</scope>
</reference>
<evidence type="ECO:0000313" key="10">
    <source>
        <dbReference type="EMBL" id="CAJ1372991.1"/>
    </source>
</evidence>
<comment type="caution">
    <text evidence="10">The sequence shown here is derived from an EMBL/GenBank/DDBJ whole genome shotgun (WGS) entry which is preliminary data.</text>
</comment>
<dbReference type="InterPro" id="IPR011545">
    <property type="entry name" value="DEAD/DEAH_box_helicase_dom"/>
</dbReference>
<dbReference type="InterPro" id="IPR044742">
    <property type="entry name" value="DEAD/DEAH_RhlB"/>
</dbReference>
<dbReference type="PANTHER" id="PTHR47959:SF1">
    <property type="entry name" value="ATP-DEPENDENT RNA HELICASE DBPA"/>
    <property type="match status" value="1"/>
</dbReference>